<accession>A0A6M1U9B4</accession>
<comment type="caution">
    <text evidence="1">The sequence shown here is derived from an EMBL/GenBank/DDBJ whole genome shotgun (WGS) entry which is preliminary data.</text>
</comment>
<gene>
    <name evidence="1" type="ORF">G5V65_08625</name>
</gene>
<sequence length="276" mass="31579">MLTSHIRYLQSRLAALGHYAGPLDGQRGPLTDAAIRKVLPLLGQPLPPGWQGWTPRRQATAALQALARAEGLNPGPIDGWWGPQTDYTVTAMMTRAETGRLPDWRDIRPGTANPHGWPRESEVSAFYGPHGTPEGRRPPLVKVPSPWTFRIAWNLAQPRSFLWAHEKTAASLTRILARIHQHYGEARLRELRLDIFSGDYDPRLMRGSQTKWSMHAWGIAYDFDDTENRLNWGADRARLAHPEYRPFWEIWEAEGWVSLGRTRNYDWMHVQAARPD</sequence>
<evidence type="ECO:0000313" key="1">
    <source>
        <dbReference type="EMBL" id="NGQ90961.1"/>
    </source>
</evidence>
<organism evidence="1 2">
    <name type="scientific">Paragemmobacter kunshanensis</name>
    <dbReference type="NCBI Taxonomy" id="2583234"/>
    <lineage>
        <taxon>Bacteria</taxon>
        <taxon>Pseudomonadati</taxon>
        <taxon>Pseudomonadota</taxon>
        <taxon>Alphaproteobacteria</taxon>
        <taxon>Rhodobacterales</taxon>
        <taxon>Paracoccaceae</taxon>
        <taxon>Paragemmobacter</taxon>
    </lineage>
</organism>
<dbReference type="InterPro" id="IPR009045">
    <property type="entry name" value="Zn_M74/Hedgehog-like"/>
</dbReference>
<dbReference type="SUPFAM" id="SSF47090">
    <property type="entry name" value="PGBD-like"/>
    <property type="match status" value="1"/>
</dbReference>
<dbReference type="AlphaFoldDB" id="A0A6M1U9B4"/>
<reference evidence="1 2" key="1">
    <citation type="submission" date="2020-02" db="EMBL/GenBank/DDBJ databases">
        <title>Rhodobacter translucens sp. nov., a novel bacterium isolated from activated sludge.</title>
        <authorList>
            <person name="Liu J."/>
        </authorList>
    </citation>
    <scope>NUCLEOTIDE SEQUENCE [LARGE SCALE GENOMIC DNA]</scope>
    <source>
        <strain evidence="1 2">HX-7-19</strain>
    </source>
</reference>
<dbReference type="Proteomes" id="UP000474758">
    <property type="component" value="Unassembled WGS sequence"/>
</dbReference>
<keyword evidence="2" id="KW-1185">Reference proteome</keyword>
<dbReference type="SUPFAM" id="SSF55166">
    <property type="entry name" value="Hedgehog/DD-peptidase"/>
    <property type="match status" value="1"/>
</dbReference>
<proteinExistence type="predicted"/>
<dbReference type="InterPro" id="IPR036365">
    <property type="entry name" value="PGBD-like_sf"/>
</dbReference>
<dbReference type="RefSeq" id="WP_165049007.1">
    <property type="nucleotide sequence ID" value="NZ_JAALFE010000007.1"/>
</dbReference>
<evidence type="ECO:0000313" key="2">
    <source>
        <dbReference type="Proteomes" id="UP000474758"/>
    </source>
</evidence>
<protein>
    <submittedName>
        <fullName evidence="1">M15 family peptidase</fullName>
    </submittedName>
</protein>
<dbReference type="EMBL" id="JAALFE010000007">
    <property type="protein sequence ID" value="NGQ90961.1"/>
    <property type="molecule type" value="Genomic_DNA"/>
</dbReference>
<name>A0A6M1U9B4_9RHOB</name>